<protein>
    <submittedName>
        <fullName evidence="1">Uncharacterized protein</fullName>
    </submittedName>
</protein>
<organism evidence="1 2">
    <name type="scientific">Lentinula edodes</name>
    <name type="common">Shiitake mushroom</name>
    <name type="synonym">Lentinus edodes</name>
    <dbReference type="NCBI Taxonomy" id="5353"/>
    <lineage>
        <taxon>Eukaryota</taxon>
        <taxon>Fungi</taxon>
        <taxon>Dikarya</taxon>
        <taxon>Basidiomycota</taxon>
        <taxon>Agaricomycotina</taxon>
        <taxon>Agaricomycetes</taxon>
        <taxon>Agaricomycetidae</taxon>
        <taxon>Agaricales</taxon>
        <taxon>Marasmiineae</taxon>
        <taxon>Omphalotaceae</taxon>
        <taxon>Lentinula</taxon>
    </lineage>
</organism>
<evidence type="ECO:0000313" key="1">
    <source>
        <dbReference type="EMBL" id="GAW03230.1"/>
    </source>
</evidence>
<dbReference type="AlphaFoldDB" id="A0A1Q3E7M8"/>
<reference evidence="1 2" key="2">
    <citation type="submission" date="2017-02" db="EMBL/GenBank/DDBJ databases">
        <title>A genome survey and senescence transcriptome analysis in Lentinula edodes.</title>
        <authorList>
            <person name="Sakamoto Y."/>
            <person name="Nakade K."/>
            <person name="Sato S."/>
            <person name="Yoshida Y."/>
            <person name="Miyazaki K."/>
            <person name="Natsume S."/>
            <person name="Konno N."/>
        </authorList>
    </citation>
    <scope>NUCLEOTIDE SEQUENCE [LARGE SCALE GENOMIC DNA]</scope>
    <source>
        <strain evidence="1 2">NBRC 111202</strain>
    </source>
</reference>
<keyword evidence="2" id="KW-1185">Reference proteome</keyword>
<comment type="caution">
    <text evidence="1">The sequence shown here is derived from an EMBL/GenBank/DDBJ whole genome shotgun (WGS) entry which is preliminary data.</text>
</comment>
<accession>A0A1Q3E7M8</accession>
<gene>
    <name evidence="1" type="ORF">LENED_004937</name>
</gene>
<proteinExistence type="predicted"/>
<name>A0A1Q3E7M8_LENED</name>
<sequence length="99" mass="11986">MLFYAIYVVVEIKLPRRSYQQRYCVVGFDFSKLLGENAPRWFTHSQPTYAFEAMLCSDAWELRQEMRWYRMPFRTVSHKTKQAVGTSEQRTSFPIQEYR</sequence>
<dbReference type="EMBL" id="BDGU01000137">
    <property type="protein sequence ID" value="GAW03230.1"/>
    <property type="molecule type" value="Genomic_DNA"/>
</dbReference>
<evidence type="ECO:0000313" key="2">
    <source>
        <dbReference type="Proteomes" id="UP000188533"/>
    </source>
</evidence>
<reference evidence="1 2" key="1">
    <citation type="submission" date="2016-08" db="EMBL/GenBank/DDBJ databases">
        <authorList>
            <consortium name="Lentinula edodes genome sequencing consortium"/>
            <person name="Sakamoto Y."/>
            <person name="Nakade K."/>
            <person name="Sato S."/>
            <person name="Yoshida Y."/>
            <person name="Miyazaki K."/>
            <person name="Natsume S."/>
            <person name="Konno N."/>
        </authorList>
    </citation>
    <scope>NUCLEOTIDE SEQUENCE [LARGE SCALE GENOMIC DNA]</scope>
    <source>
        <strain evidence="1 2">NBRC 111202</strain>
    </source>
</reference>
<dbReference type="Proteomes" id="UP000188533">
    <property type="component" value="Unassembled WGS sequence"/>
</dbReference>